<dbReference type="Pfam" id="PF06949">
    <property type="entry name" value="DUF1292"/>
    <property type="match status" value="1"/>
</dbReference>
<dbReference type="InterPro" id="IPR009711">
    <property type="entry name" value="UPF0473"/>
</dbReference>
<gene>
    <name evidence="1" type="ORF">HLPR_12980</name>
</gene>
<evidence type="ECO:0000313" key="1">
    <source>
        <dbReference type="EMBL" id="BEP28967.1"/>
    </source>
</evidence>
<name>A0AAU9EE73_9FIRM</name>
<accession>A0AAU9EE73</accession>
<dbReference type="AlphaFoldDB" id="A0AAU9EE73"/>
<dbReference type="Proteomes" id="UP001321786">
    <property type="component" value="Chromosome"/>
</dbReference>
<sequence length="82" mass="9464">MDNIITLKDEEGKNVDFEVIANFKVDDDEYSVLFPIEENGEEALLFKVIGEEGGETILEYIENDEEFSRASKAYHELMNEKN</sequence>
<proteinExistence type="predicted"/>
<dbReference type="KEGG" id="hprf:HLPR_12980"/>
<dbReference type="RefSeq" id="WP_338537261.1">
    <property type="nucleotide sequence ID" value="NZ_AP028654.1"/>
</dbReference>
<keyword evidence="2" id="KW-1185">Reference proteome</keyword>
<organism evidence="1 2">
    <name type="scientific">Helicovermis profundi</name>
    <dbReference type="NCBI Taxonomy" id="3065157"/>
    <lineage>
        <taxon>Bacteria</taxon>
        <taxon>Bacillati</taxon>
        <taxon>Bacillota</taxon>
        <taxon>Clostridia</taxon>
        <taxon>Helicovermis</taxon>
    </lineage>
</organism>
<reference evidence="1 2" key="1">
    <citation type="submission" date="2023-08" db="EMBL/GenBank/DDBJ databases">
        <title>Helicovermis profunda gen. nov., sp. nov., a novel mesophilic, fermentative bacterium within the Bacillota from a deep-sea hydrothermal vent chimney.</title>
        <authorList>
            <person name="Miyazaki U."/>
            <person name="Mizutani D."/>
            <person name="Hashimoto Y."/>
            <person name="Tame A."/>
            <person name="Sawayama S."/>
            <person name="Miyazaki J."/>
            <person name="Takai K."/>
            <person name="Nakagawa S."/>
        </authorList>
    </citation>
    <scope>NUCLEOTIDE SEQUENCE [LARGE SCALE GENOMIC DNA]</scope>
    <source>
        <strain evidence="1 2">S502</strain>
    </source>
</reference>
<dbReference type="EMBL" id="AP028654">
    <property type="protein sequence ID" value="BEP28967.1"/>
    <property type="molecule type" value="Genomic_DNA"/>
</dbReference>
<evidence type="ECO:0000313" key="2">
    <source>
        <dbReference type="Proteomes" id="UP001321786"/>
    </source>
</evidence>
<protein>
    <submittedName>
        <fullName evidence="1">Uncharacterized protein</fullName>
    </submittedName>
</protein>